<gene>
    <name evidence="3" type="ORF">DMH04_50045</name>
</gene>
<dbReference type="AlphaFoldDB" id="A0A428YBQ2"/>
<evidence type="ECO:0000313" key="4">
    <source>
        <dbReference type="Proteomes" id="UP000287547"/>
    </source>
</evidence>
<dbReference type="EMBL" id="QHKI01000090">
    <property type="protein sequence ID" value="RSM65004.1"/>
    <property type="molecule type" value="Genomic_DNA"/>
</dbReference>
<accession>A0A428YBQ2</accession>
<name>A0A428YBQ2_KIBAR</name>
<dbReference type="Pfam" id="PF12728">
    <property type="entry name" value="HTH_17"/>
    <property type="match status" value="1"/>
</dbReference>
<sequence>MASLAALTDAIRDLVSRTPVSPDELLTADQLGTLFRLSPRTLRDLAAAKQVPHHRIGKHYRFSRDDVAEILAITKQRRRQSHRRTFHPFDGSATRNQ</sequence>
<dbReference type="InterPro" id="IPR041657">
    <property type="entry name" value="HTH_17"/>
</dbReference>
<dbReference type="NCBIfam" id="TIGR01764">
    <property type="entry name" value="excise"/>
    <property type="match status" value="1"/>
</dbReference>
<feature type="domain" description="Helix-turn-helix" evidence="2">
    <location>
        <begin position="25"/>
        <end position="71"/>
    </location>
</feature>
<dbReference type="OrthoDB" id="3788906at2"/>
<keyword evidence="3" id="KW-0238">DNA-binding</keyword>
<reference evidence="3 4" key="1">
    <citation type="submission" date="2018-05" db="EMBL/GenBank/DDBJ databases">
        <title>Evolution of GPA BGCs.</title>
        <authorList>
            <person name="Waglechner N."/>
            <person name="Wright G.D."/>
        </authorList>
    </citation>
    <scope>NUCLEOTIDE SEQUENCE [LARGE SCALE GENOMIC DNA]</scope>
    <source>
        <strain evidence="3 4">A82846</strain>
    </source>
</reference>
<proteinExistence type="predicted"/>
<organism evidence="3 4">
    <name type="scientific">Kibdelosporangium aridum</name>
    <dbReference type="NCBI Taxonomy" id="2030"/>
    <lineage>
        <taxon>Bacteria</taxon>
        <taxon>Bacillati</taxon>
        <taxon>Actinomycetota</taxon>
        <taxon>Actinomycetes</taxon>
        <taxon>Pseudonocardiales</taxon>
        <taxon>Pseudonocardiaceae</taxon>
        <taxon>Kibdelosporangium</taxon>
    </lineage>
</organism>
<evidence type="ECO:0000259" key="2">
    <source>
        <dbReference type="Pfam" id="PF12728"/>
    </source>
</evidence>
<dbReference type="InterPro" id="IPR010093">
    <property type="entry name" value="SinI_DNA-bd"/>
</dbReference>
<evidence type="ECO:0000313" key="3">
    <source>
        <dbReference type="EMBL" id="RSM65004.1"/>
    </source>
</evidence>
<evidence type="ECO:0000256" key="1">
    <source>
        <dbReference type="SAM" id="MobiDB-lite"/>
    </source>
</evidence>
<dbReference type="SUPFAM" id="SSF46955">
    <property type="entry name" value="Putative DNA-binding domain"/>
    <property type="match status" value="1"/>
</dbReference>
<feature type="compositionally biased region" description="Basic residues" evidence="1">
    <location>
        <begin position="77"/>
        <end position="86"/>
    </location>
</feature>
<feature type="region of interest" description="Disordered" evidence="1">
    <location>
        <begin position="77"/>
        <end position="97"/>
    </location>
</feature>
<dbReference type="InterPro" id="IPR009061">
    <property type="entry name" value="DNA-bd_dom_put_sf"/>
</dbReference>
<dbReference type="GO" id="GO:0003677">
    <property type="term" value="F:DNA binding"/>
    <property type="evidence" value="ECO:0007669"/>
    <property type="project" value="UniProtKB-KW"/>
</dbReference>
<comment type="caution">
    <text evidence="3">The sequence shown here is derived from an EMBL/GenBank/DDBJ whole genome shotgun (WGS) entry which is preliminary data.</text>
</comment>
<protein>
    <submittedName>
        <fullName evidence="3">DNA-binding protein</fullName>
    </submittedName>
</protein>
<dbReference type="Proteomes" id="UP000287547">
    <property type="component" value="Unassembled WGS sequence"/>
</dbReference>